<evidence type="ECO:0000256" key="7">
    <source>
        <dbReference type="ARBA" id="ARBA00023277"/>
    </source>
</evidence>
<dbReference type="GO" id="GO:0006006">
    <property type="term" value="P:glucose metabolic process"/>
    <property type="evidence" value="ECO:0007669"/>
    <property type="project" value="TreeGrafter"/>
</dbReference>
<dbReference type="UniPathway" id="UPA00242"/>
<dbReference type="STRING" id="301302.ERS852420_01705"/>
<dbReference type="PANTHER" id="PTHR10091:SF0">
    <property type="entry name" value="GALACTOSE MUTAROTASE"/>
    <property type="match status" value="1"/>
</dbReference>
<dbReference type="EMBL" id="CVRR01000037">
    <property type="protein sequence ID" value="CRL40901.1"/>
    <property type="molecule type" value="Genomic_DNA"/>
</dbReference>
<dbReference type="InterPro" id="IPR008183">
    <property type="entry name" value="Aldose_1/G6P_1-epimerase"/>
</dbReference>
<evidence type="ECO:0000313" key="13">
    <source>
        <dbReference type="EMBL" id="CUM94589.1"/>
    </source>
</evidence>
<dbReference type="RefSeq" id="WP_022046866.1">
    <property type="nucleotide sequence ID" value="NZ_CP173697.1"/>
</dbReference>
<evidence type="ECO:0000256" key="10">
    <source>
        <dbReference type="PIRSR" id="PIRSR005096-2"/>
    </source>
</evidence>
<comment type="pathway">
    <text evidence="2 8">Carbohydrate metabolism; hexose metabolism.</text>
</comment>
<dbReference type="InterPro" id="IPR014718">
    <property type="entry name" value="GH-type_carb-bd"/>
</dbReference>
<reference evidence="15" key="2">
    <citation type="submission" date="2015-05" db="EMBL/GenBank/DDBJ databases">
        <authorList>
            <consortium name="Pathogen Informatics"/>
        </authorList>
    </citation>
    <scope>NUCLEOTIDE SEQUENCE [LARGE SCALE GENOMIC DNA]</scope>
    <source>
        <strain evidence="13 16">2789STDY5608863</strain>
        <strain evidence="15">M72</strain>
    </source>
</reference>
<accession>A0A0M6WTA4</accession>
<dbReference type="PANTHER" id="PTHR10091">
    <property type="entry name" value="ALDOSE-1-EPIMERASE"/>
    <property type="match status" value="1"/>
</dbReference>
<sequence length="347" mass="38101">MERKAFGKLADGEEATLYTISNTKGMYAQITDFGASIVSLVVKDKDGKNTDVVLGYENAETYQQQMASFGAVVGRNCNRIANAEIVIDGVTYQLEKNDNENNLHSGSQATSRRLWDAEEQTADKITFVIKDAEGQQGYPGNAVMKVTYEVTEANELSITYHATADKTTIFNMTNHAYFNLNGAGSGSAMEQILQIRASHYTPVIDAKSIPTGEIASVDGTPFDFREAKPMGRDIEQANDQLSYGHGYDHNFVLDKERAGLEKIATAYSTKSGIKMDVITDCIGMQLYTANFIQGQKVQGGAVCKERDAFCLETQYFPNSINEPNFTTPLTEAGKSYDTKTVYAFSIA</sequence>
<dbReference type="GO" id="GO:0030246">
    <property type="term" value="F:carbohydrate binding"/>
    <property type="evidence" value="ECO:0007669"/>
    <property type="project" value="InterPro"/>
</dbReference>
<evidence type="ECO:0000256" key="4">
    <source>
        <dbReference type="ARBA" id="ARBA00013185"/>
    </source>
</evidence>
<protein>
    <recommendedName>
        <fullName evidence="5 8">Aldose 1-epimerase</fullName>
        <ecNumber evidence="4 8">5.1.3.3</ecNumber>
    </recommendedName>
</protein>
<feature type="binding site" evidence="10">
    <location>
        <position position="248"/>
    </location>
    <ligand>
        <name>beta-D-galactose</name>
        <dbReference type="ChEBI" id="CHEBI:27667"/>
    </ligand>
</feature>
<feature type="binding site" evidence="11">
    <location>
        <begin position="78"/>
        <end position="79"/>
    </location>
    <ligand>
        <name>beta-D-galactose</name>
        <dbReference type="ChEBI" id="CHEBI:27667"/>
    </ligand>
</feature>
<feature type="active site" description="Proton donor" evidence="9">
    <location>
        <position position="175"/>
    </location>
</feature>
<dbReference type="InterPro" id="IPR018052">
    <property type="entry name" value="Ald1_epimerase_CS"/>
</dbReference>
<evidence type="ECO:0000256" key="2">
    <source>
        <dbReference type="ARBA" id="ARBA00005028"/>
    </source>
</evidence>
<proteinExistence type="inferred from homology"/>
<dbReference type="AlphaFoldDB" id="A0A0M6WTA4"/>
<organism evidence="12 15">
    <name type="scientific">Roseburia faecis</name>
    <dbReference type="NCBI Taxonomy" id="301302"/>
    <lineage>
        <taxon>Bacteria</taxon>
        <taxon>Bacillati</taxon>
        <taxon>Bacillota</taxon>
        <taxon>Clostridia</taxon>
        <taxon>Lachnospirales</taxon>
        <taxon>Lachnospiraceae</taxon>
        <taxon>Roseburia</taxon>
    </lineage>
</organism>
<comment type="catalytic activity">
    <reaction evidence="1 8">
        <text>alpha-D-glucose = beta-D-glucose</text>
        <dbReference type="Rhea" id="RHEA:10264"/>
        <dbReference type="ChEBI" id="CHEBI:15903"/>
        <dbReference type="ChEBI" id="CHEBI:17925"/>
        <dbReference type="EC" id="5.1.3.3"/>
    </reaction>
</comment>
<keyword evidence="15" id="KW-1185">Reference proteome</keyword>
<dbReference type="CDD" id="cd09019">
    <property type="entry name" value="galactose_mutarotase_like"/>
    <property type="match status" value="1"/>
</dbReference>
<dbReference type="InterPro" id="IPR011013">
    <property type="entry name" value="Gal_mutarotase_sf_dom"/>
</dbReference>
<reference evidence="12" key="1">
    <citation type="submission" date="2015-05" db="EMBL/GenBank/DDBJ databases">
        <authorList>
            <person name="Wang D.B."/>
            <person name="Wang M."/>
        </authorList>
    </citation>
    <scope>NUCLEOTIDE SEQUENCE [LARGE SCALE GENOMIC DNA]</scope>
    <source>
        <strain evidence="12">M72</strain>
    </source>
</reference>
<dbReference type="SUPFAM" id="SSF74650">
    <property type="entry name" value="Galactose mutarotase-like"/>
    <property type="match status" value="1"/>
</dbReference>
<dbReference type="OrthoDB" id="9779408at2"/>
<dbReference type="Proteomes" id="UP000049979">
    <property type="component" value="Unassembled WGS sequence"/>
</dbReference>
<evidence type="ECO:0000256" key="8">
    <source>
        <dbReference type="PIRNR" id="PIRNR005096"/>
    </source>
</evidence>
<feature type="active site" description="Proton acceptor" evidence="9">
    <location>
        <position position="312"/>
    </location>
</feature>
<evidence type="ECO:0000313" key="12">
    <source>
        <dbReference type="EMBL" id="CRL40901.1"/>
    </source>
</evidence>
<dbReference type="Proteomes" id="UP000446657">
    <property type="component" value="Unassembled WGS sequence"/>
</dbReference>
<keyword evidence="7 8" id="KW-0119">Carbohydrate metabolism</keyword>
<dbReference type="EMBL" id="CYXV01000006">
    <property type="protein sequence ID" value="CUM94589.1"/>
    <property type="molecule type" value="Genomic_DNA"/>
</dbReference>
<evidence type="ECO:0000256" key="5">
    <source>
        <dbReference type="ARBA" id="ARBA00014165"/>
    </source>
</evidence>
<comment type="similarity">
    <text evidence="3 8">Belongs to the aldose epimerase family.</text>
</comment>
<name>A0A0M6WTA4_9FIRM</name>
<evidence type="ECO:0000256" key="1">
    <source>
        <dbReference type="ARBA" id="ARBA00001614"/>
    </source>
</evidence>
<dbReference type="PROSITE" id="PS00545">
    <property type="entry name" value="ALDOSE_1_EPIMERASE"/>
    <property type="match status" value="1"/>
</dbReference>
<evidence type="ECO:0000256" key="6">
    <source>
        <dbReference type="ARBA" id="ARBA00023235"/>
    </source>
</evidence>
<dbReference type="GO" id="GO:0033499">
    <property type="term" value="P:galactose catabolic process via UDP-galactose, Leloir pathway"/>
    <property type="evidence" value="ECO:0007669"/>
    <property type="project" value="TreeGrafter"/>
</dbReference>
<dbReference type="Pfam" id="PF01263">
    <property type="entry name" value="Aldose_epim"/>
    <property type="match status" value="1"/>
</dbReference>
<reference evidence="14 17" key="3">
    <citation type="journal article" date="2019" name="Nat. Med.">
        <title>A library of human gut bacterial isolates paired with longitudinal multiomics data enables mechanistic microbiome research.</title>
        <authorList>
            <person name="Poyet M."/>
            <person name="Groussin M."/>
            <person name="Gibbons S.M."/>
            <person name="Avila-Pacheco J."/>
            <person name="Jiang X."/>
            <person name="Kearney S.M."/>
            <person name="Perrotta A.R."/>
            <person name="Berdy B."/>
            <person name="Zhao S."/>
            <person name="Lieberman T.D."/>
            <person name="Swanson P.K."/>
            <person name="Smith M."/>
            <person name="Roesemann S."/>
            <person name="Alexander J.E."/>
            <person name="Rich S.A."/>
            <person name="Livny J."/>
            <person name="Vlamakis H."/>
            <person name="Clish C."/>
            <person name="Bullock K."/>
            <person name="Deik A."/>
            <person name="Scott J."/>
            <person name="Pierce K.A."/>
            <person name="Xavier R.J."/>
            <person name="Alm E.J."/>
        </authorList>
    </citation>
    <scope>NUCLEOTIDE SEQUENCE [LARGE SCALE GENOMIC DNA]</scope>
    <source>
        <strain evidence="14 17">BIOML-A1</strain>
    </source>
</reference>
<dbReference type="EMBL" id="WNAL01000027">
    <property type="protein sequence ID" value="MTR82504.1"/>
    <property type="molecule type" value="Genomic_DNA"/>
</dbReference>
<evidence type="ECO:0000256" key="11">
    <source>
        <dbReference type="PIRSR" id="PIRSR005096-3"/>
    </source>
</evidence>
<dbReference type="GO" id="GO:0004034">
    <property type="term" value="F:aldose 1-epimerase activity"/>
    <property type="evidence" value="ECO:0007669"/>
    <property type="project" value="UniProtKB-EC"/>
</dbReference>
<evidence type="ECO:0000313" key="14">
    <source>
        <dbReference type="EMBL" id="MTR82504.1"/>
    </source>
</evidence>
<evidence type="ECO:0000256" key="9">
    <source>
        <dbReference type="PIRSR" id="PIRSR005096-1"/>
    </source>
</evidence>
<dbReference type="Proteomes" id="UP000095495">
    <property type="component" value="Unassembled WGS sequence"/>
</dbReference>
<keyword evidence="6 8" id="KW-0413">Isomerase</keyword>
<dbReference type="Gene3D" id="2.70.98.10">
    <property type="match status" value="1"/>
</dbReference>
<dbReference type="InterPro" id="IPR047215">
    <property type="entry name" value="Galactose_mutarotase-like"/>
</dbReference>
<evidence type="ECO:0000313" key="16">
    <source>
        <dbReference type="Proteomes" id="UP000095495"/>
    </source>
</evidence>
<dbReference type="NCBIfam" id="NF008277">
    <property type="entry name" value="PRK11055.1"/>
    <property type="match status" value="1"/>
</dbReference>
<feature type="binding site" evidence="11">
    <location>
        <begin position="175"/>
        <end position="177"/>
    </location>
    <ligand>
        <name>beta-D-galactose</name>
        <dbReference type="ChEBI" id="CHEBI:27667"/>
    </ligand>
</feature>
<gene>
    <name evidence="13" type="primary">mro</name>
    <name evidence="13" type="ORF">ERS852420_01705</name>
    <name evidence="14" type="ORF">GMD30_12595</name>
    <name evidence="12" type="ORF">M72_10931</name>
</gene>
<evidence type="ECO:0000313" key="17">
    <source>
        <dbReference type="Proteomes" id="UP000446657"/>
    </source>
</evidence>
<dbReference type="InterPro" id="IPR015443">
    <property type="entry name" value="Aldose_1-epimerase"/>
</dbReference>
<evidence type="ECO:0000256" key="3">
    <source>
        <dbReference type="ARBA" id="ARBA00006206"/>
    </source>
</evidence>
<dbReference type="EC" id="5.1.3.3" evidence="4 8"/>
<dbReference type="PIRSF" id="PIRSF005096">
    <property type="entry name" value="GALM"/>
    <property type="match status" value="1"/>
</dbReference>
<evidence type="ECO:0000313" key="15">
    <source>
        <dbReference type="Proteomes" id="UP000049979"/>
    </source>
</evidence>